<dbReference type="PANTHER" id="PTHR13931">
    <property type="entry name" value="UBIQUITINATION FACTOR E4"/>
    <property type="match status" value="1"/>
</dbReference>
<evidence type="ECO:0000256" key="3">
    <source>
        <dbReference type="ARBA" id="ARBA00022679"/>
    </source>
</evidence>
<dbReference type="EMBL" id="JAUKUD010000004">
    <property type="protein sequence ID" value="KAK0746467.1"/>
    <property type="molecule type" value="Genomic_DNA"/>
</dbReference>
<feature type="compositionally biased region" description="Low complexity" evidence="6">
    <location>
        <begin position="228"/>
        <end position="250"/>
    </location>
</feature>
<dbReference type="GO" id="GO:0006511">
    <property type="term" value="P:ubiquitin-dependent protein catabolic process"/>
    <property type="evidence" value="ECO:0007669"/>
    <property type="project" value="InterPro"/>
</dbReference>
<dbReference type="GO" id="GO:0036503">
    <property type="term" value="P:ERAD pathway"/>
    <property type="evidence" value="ECO:0007669"/>
    <property type="project" value="InterPro"/>
</dbReference>
<evidence type="ECO:0000313" key="8">
    <source>
        <dbReference type="EMBL" id="KAK0746467.1"/>
    </source>
</evidence>
<evidence type="ECO:0000256" key="1">
    <source>
        <dbReference type="ARBA" id="ARBA00004123"/>
    </source>
</evidence>
<dbReference type="GO" id="GO:0000209">
    <property type="term" value="P:protein polyubiquitination"/>
    <property type="evidence" value="ECO:0007669"/>
    <property type="project" value="TreeGrafter"/>
</dbReference>
<proteinExistence type="predicted"/>
<evidence type="ECO:0000256" key="5">
    <source>
        <dbReference type="ARBA" id="ARBA00023242"/>
    </source>
</evidence>
<dbReference type="PANTHER" id="PTHR13931:SF2">
    <property type="entry name" value="UBIQUITIN CONJUGATION FACTOR E4 B"/>
    <property type="match status" value="1"/>
</dbReference>
<name>A0AA40EWA7_9PEZI</name>
<evidence type="ECO:0000259" key="7">
    <source>
        <dbReference type="Pfam" id="PF10408"/>
    </source>
</evidence>
<comment type="pathway">
    <text evidence="2">Protein modification; protein ubiquitination.</text>
</comment>
<gene>
    <name evidence="8" type="ORF">B0T18DRAFT_489027</name>
</gene>
<dbReference type="GO" id="GO:0000151">
    <property type="term" value="C:ubiquitin ligase complex"/>
    <property type="evidence" value="ECO:0007669"/>
    <property type="project" value="InterPro"/>
</dbReference>
<dbReference type="InterPro" id="IPR019474">
    <property type="entry name" value="Ub_conjug_fac_E4_core"/>
</dbReference>
<evidence type="ECO:0000313" key="9">
    <source>
        <dbReference type="Proteomes" id="UP001172155"/>
    </source>
</evidence>
<dbReference type="GO" id="GO:0005737">
    <property type="term" value="C:cytoplasm"/>
    <property type="evidence" value="ECO:0007669"/>
    <property type="project" value="TreeGrafter"/>
</dbReference>
<comment type="subcellular location">
    <subcellularLocation>
        <location evidence="1">Nucleus</location>
    </subcellularLocation>
</comment>
<feature type="compositionally biased region" description="Polar residues" evidence="6">
    <location>
        <begin position="251"/>
        <end position="263"/>
    </location>
</feature>
<reference evidence="8" key="1">
    <citation type="submission" date="2023-06" db="EMBL/GenBank/DDBJ databases">
        <title>Genome-scale phylogeny and comparative genomics of the fungal order Sordariales.</title>
        <authorList>
            <consortium name="Lawrence Berkeley National Laboratory"/>
            <person name="Hensen N."/>
            <person name="Bonometti L."/>
            <person name="Westerberg I."/>
            <person name="Brannstrom I.O."/>
            <person name="Guillou S."/>
            <person name="Cros-Aarteil S."/>
            <person name="Calhoun S."/>
            <person name="Haridas S."/>
            <person name="Kuo A."/>
            <person name="Mondo S."/>
            <person name="Pangilinan J."/>
            <person name="Riley R."/>
            <person name="LaButti K."/>
            <person name="Andreopoulos B."/>
            <person name="Lipzen A."/>
            <person name="Chen C."/>
            <person name="Yanf M."/>
            <person name="Daum C."/>
            <person name="Ng V."/>
            <person name="Clum A."/>
            <person name="Steindorff A."/>
            <person name="Ohm R."/>
            <person name="Martin F."/>
            <person name="Silar P."/>
            <person name="Natvig D."/>
            <person name="Lalanne C."/>
            <person name="Gautier V."/>
            <person name="Ament-velasquez S.L."/>
            <person name="Kruys A."/>
            <person name="Hutchinson M.I."/>
            <person name="Powell A.J."/>
            <person name="Barry K."/>
            <person name="Miller A.N."/>
            <person name="Grigoriev I.V."/>
            <person name="Debuchy R."/>
            <person name="Gladieux P."/>
            <person name="Thoren M.H."/>
            <person name="Johannesson H."/>
        </authorList>
    </citation>
    <scope>NUCLEOTIDE SEQUENCE</scope>
    <source>
        <strain evidence="8">SMH3187-1</strain>
    </source>
</reference>
<evidence type="ECO:0000256" key="4">
    <source>
        <dbReference type="ARBA" id="ARBA00022786"/>
    </source>
</evidence>
<dbReference type="GO" id="GO:0005634">
    <property type="term" value="C:nucleus"/>
    <property type="evidence" value="ECO:0007669"/>
    <property type="project" value="UniProtKB-SubCell"/>
</dbReference>
<keyword evidence="9" id="KW-1185">Reference proteome</keyword>
<dbReference type="GO" id="GO:0034450">
    <property type="term" value="F:ubiquitin-ubiquitin ligase activity"/>
    <property type="evidence" value="ECO:0007669"/>
    <property type="project" value="InterPro"/>
</dbReference>
<dbReference type="InterPro" id="IPR045132">
    <property type="entry name" value="UBE4"/>
</dbReference>
<dbReference type="Pfam" id="PF10408">
    <property type="entry name" value="Ufd2P_core"/>
    <property type="match status" value="1"/>
</dbReference>
<feature type="domain" description="Ubiquitin conjugation factor E4 core" evidence="7">
    <location>
        <begin position="3"/>
        <end position="55"/>
    </location>
</feature>
<protein>
    <recommendedName>
        <fullName evidence="7">Ubiquitin conjugation factor E4 core domain-containing protein</fullName>
    </recommendedName>
</protein>
<organism evidence="8 9">
    <name type="scientific">Schizothecium vesticola</name>
    <dbReference type="NCBI Taxonomy" id="314040"/>
    <lineage>
        <taxon>Eukaryota</taxon>
        <taxon>Fungi</taxon>
        <taxon>Dikarya</taxon>
        <taxon>Ascomycota</taxon>
        <taxon>Pezizomycotina</taxon>
        <taxon>Sordariomycetes</taxon>
        <taxon>Sordariomycetidae</taxon>
        <taxon>Sordariales</taxon>
        <taxon>Schizotheciaceae</taxon>
        <taxon>Schizothecium</taxon>
    </lineage>
</organism>
<keyword evidence="5" id="KW-0539">Nucleus</keyword>
<sequence>MTNTKPANDHLIHAVMKFYIECESTGASSQLYDKLNIRYEIFQVIKAVWTNDHCTAASRGSCRLALSNPNLRRSPHRSPNLGGSLYPPVILADDLLLTSFRNKYYRSEGAPPTSTQQFSPAPRLGTKVVAVTGFLPGMVWTQAEESAPTTSGPVIAYWDVEARLRSPDGKTTVYPITGWLKEMVGSNQHYTSDEVLALMFRIRVELLTGLRQSMPDIEVLPTYRGDDTPTASKKPKTAAKTSAAMKPAASHSQTKSLNGSATAKRTPPPYMAKTTYTSSLCYWSGSSIPDQHLLPGLLSYWGGVLLDAEIRTMVQQLWLPAPRLFWLVLSLAHFWPPGFDHGLRTDHGFHLPRQAAVWPWFEGEYQAEYSPLIGRISAIAAAEGRRDLEVRLVFDVNHDGDYWFNHGLYRRYTNTCSSCHKPNELMPAGAATQRLFHDLIQDDIITDTNDLEPR</sequence>
<dbReference type="Proteomes" id="UP001172155">
    <property type="component" value="Unassembled WGS sequence"/>
</dbReference>
<evidence type="ECO:0000256" key="2">
    <source>
        <dbReference type="ARBA" id="ARBA00004906"/>
    </source>
</evidence>
<evidence type="ECO:0000256" key="6">
    <source>
        <dbReference type="SAM" id="MobiDB-lite"/>
    </source>
</evidence>
<keyword evidence="4" id="KW-0833">Ubl conjugation pathway</keyword>
<keyword evidence="3" id="KW-0808">Transferase</keyword>
<accession>A0AA40EWA7</accession>
<comment type="caution">
    <text evidence="8">The sequence shown here is derived from an EMBL/GenBank/DDBJ whole genome shotgun (WGS) entry which is preliminary data.</text>
</comment>
<feature type="region of interest" description="Disordered" evidence="6">
    <location>
        <begin position="221"/>
        <end position="269"/>
    </location>
</feature>
<dbReference type="AlphaFoldDB" id="A0AA40EWA7"/>